<evidence type="ECO:0000313" key="2">
    <source>
        <dbReference type="Proteomes" id="UP000284057"/>
    </source>
</evidence>
<reference evidence="1 2" key="1">
    <citation type="submission" date="2018-09" db="EMBL/GenBank/DDBJ databases">
        <title>Isolation, diversity and antifungal activity of actinobacteria from wheat.</title>
        <authorList>
            <person name="Han C."/>
        </authorList>
    </citation>
    <scope>NUCLEOTIDE SEQUENCE [LARGE SCALE GENOMIC DNA]</scope>
    <source>
        <strain evidence="1 2">NEAU-YY265</strain>
    </source>
</reference>
<dbReference type="EMBL" id="QUAL01000154">
    <property type="protein sequence ID" value="RIQ21064.1"/>
    <property type="molecule type" value="Genomic_DNA"/>
</dbReference>
<gene>
    <name evidence="1" type="ORF">DY240_16055</name>
</gene>
<dbReference type="RefSeq" id="WP_119660859.1">
    <property type="nucleotide sequence ID" value="NZ_QUAL01000154.1"/>
</dbReference>
<organism evidence="1 2">
    <name type="scientific">Jiangella rhizosphaerae</name>
    <dbReference type="NCBI Taxonomy" id="2293569"/>
    <lineage>
        <taxon>Bacteria</taxon>
        <taxon>Bacillati</taxon>
        <taxon>Actinomycetota</taxon>
        <taxon>Actinomycetes</taxon>
        <taxon>Jiangellales</taxon>
        <taxon>Jiangellaceae</taxon>
        <taxon>Jiangella</taxon>
    </lineage>
</organism>
<proteinExistence type="predicted"/>
<name>A0A418KPB5_9ACTN</name>
<protein>
    <submittedName>
        <fullName evidence="1">Uncharacterized protein</fullName>
    </submittedName>
</protein>
<comment type="caution">
    <text evidence="1">The sequence shown here is derived from an EMBL/GenBank/DDBJ whole genome shotgun (WGS) entry which is preliminary data.</text>
</comment>
<keyword evidence="2" id="KW-1185">Reference proteome</keyword>
<sequence length="90" mass="9723">MTWDGWTDEVTLEQAEHVDLSIEGPEADLLEQQVAVVEEEPPLLGTGLPVESDEADALDQRRVVPWPDEDEALLVGVGGVSATPPRPHAT</sequence>
<dbReference type="Proteomes" id="UP000284057">
    <property type="component" value="Unassembled WGS sequence"/>
</dbReference>
<evidence type="ECO:0000313" key="1">
    <source>
        <dbReference type="EMBL" id="RIQ21064.1"/>
    </source>
</evidence>
<dbReference type="AlphaFoldDB" id="A0A418KPB5"/>
<accession>A0A418KPB5</accession>